<dbReference type="InterPro" id="IPR036648">
    <property type="entry name" value="CN_Hdrase_a/SCN_Hdrase_g_sf"/>
</dbReference>
<dbReference type="SUPFAM" id="SSF56209">
    <property type="entry name" value="Nitrile hydratase alpha chain"/>
    <property type="match status" value="1"/>
</dbReference>
<comment type="caution">
    <text evidence="1">The sequence shown here is derived from an EMBL/GenBank/DDBJ whole genome shotgun (WGS) entry which is preliminary data.</text>
</comment>
<name>A0ABT5C3K2_9BACT</name>
<sequence length="316" mass="35531">MSTNQLMEFRSTYLRAIAEAWADPNGFGKELTGDNPTSVLKDRFGYIWPWPRTCELQIARADEDFRWIHDEWVWPSDLLDCLTLRLPLAPKRSAARPGYDGLLEDLRPEDYSRALGDYYKQRPSLFSDQWIREYDQHGVHARPQDKGGGLNIRADHGVQHVGRPERGREPVGCCHEGEQAGQERVGLHSGPPAGGFVPDDSSFAELNVVLLAAVAKAWSDEEFGRALKNDLASALRTIRGYRLPWTMSLRVEEDGAARWHPPGSPLDKDHQSYWDSLQPHTLKLYLPTKPSNVDSEPIALAAYNATGAAYPFTCCC</sequence>
<dbReference type="NCBIfam" id="TIGR03795">
    <property type="entry name" value="RNP_Burkhold"/>
    <property type="match status" value="2"/>
</dbReference>
<keyword evidence="2" id="KW-1185">Reference proteome</keyword>
<dbReference type="EMBL" id="JAQNDK010000002">
    <property type="protein sequence ID" value="MDC0680273.1"/>
    <property type="molecule type" value="Genomic_DNA"/>
</dbReference>
<reference evidence="1 2" key="1">
    <citation type="submission" date="2023-01" db="EMBL/GenBank/DDBJ databases">
        <title>Minimal conservation of predation-associated metabolite biosynthetic gene clusters underscores biosynthetic potential of Myxococcota including descriptions for ten novel species: Archangium lansinium sp. nov., Myxococcus landrumus sp. nov., Nannocystis bai.</title>
        <authorList>
            <person name="Ahearne A."/>
            <person name="Stevens C."/>
            <person name="Dowd S."/>
        </authorList>
    </citation>
    <scope>NUCLEOTIDE SEQUENCE [LARGE SCALE GENOMIC DNA]</scope>
    <source>
        <strain evidence="1 2">WIWO2</strain>
    </source>
</reference>
<accession>A0ABT5C3K2</accession>
<proteinExistence type="predicted"/>
<dbReference type="InterPro" id="IPR022261">
    <property type="entry name" value="RNP_Burkhold"/>
</dbReference>
<protein>
    <submittedName>
        <fullName evidence="1">BMA_0021/BMA_0022 family TOMM bacteriocin</fullName>
    </submittedName>
</protein>
<organism evidence="1 2">
    <name type="scientific">Sorangium atrum</name>
    <dbReference type="NCBI Taxonomy" id="2995308"/>
    <lineage>
        <taxon>Bacteria</taxon>
        <taxon>Pseudomonadati</taxon>
        <taxon>Myxococcota</taxon>
        <taxon>Polyangia</taxon>
        <taxon>Polyangiales</taxon>
        <taxon>Polyangiaceae</taxon>
        <taxon>Sorangium</taxon>
    </lineage>
</organism>
<dbReference type="Proteomes" id="UP001217485">
    <property type="component" value="Unassembled WGS sequence"/>
</dbReference>
<evidence type="ECO:0000313" key="2">
    <source>
        <dbReference type="Proteomes" id="UP001217485"/>
    </source>
</evidence>
<evidence type="ECO:0000313" key="1">
    <source>
        <dbReference type="EMBL" id="MDC0680273.1"/>
    </source>
</evidence>
<gene>
    <name evidence="1" type="ORF">POL72_21200</name>
</gene>
<dbReference type="RefSeq" id="WP_272097305.1">
    <property type="nucleotide sequence ID" value="NZ_JAQNDK010000002.1"/>
</dbReference>